<keyword evidence="1" id="KW-0472">Membrane</keyword>
<protein>
    <submittedName>
        <fullName evidence="2">Uncharacterized protein</fullName>
    </submittedName>
</protein>
<dbReference type="RefSeq" id="WP_048187740.1">
    <property type="nucleotide sequence ID" value="NZ_CP011097.1"/>
</dbReference>
<dbReference type="STRING" id="1603555.SU86_001415"/>
<dbReference type="EMBL" id="CP011097">
    <property type="protein sequence ID" value="AJZ75263.1"/>
    <property type="molecule type" value="Genomic_DNA"/>
</dbReference>
<dbReference type="Proteomes" id="UP000266745">
    <property type="component" value="Chromosome"/>
</dbReference>
<keyword evidence="1" id="KW-0812">Transmembrane</keyword>
<dbReference type="OrthoDB" id="4428at2157"/>
<gene>
    <name evidence="2" type="ORF">SU86_001415</name>
</gene>
<name>A0A3G1B5H0_9ARCH</name>
<accession>A0A3G1B5H0</accession>
<keyword evidence="1" id="KW-1133">Transmembrane helix</keyword>
<feature type="transmembrane region" description="Helical" evidence="1">
    <location>
        <begin position="44"/>
        <end position="64"/>
    </location>
</feature>
<proteinExistence type="predicted"/>
<sequence length="94" mass="10607">MSEEQQLEELIMQTLDGTLSTIPIYIQEVEQNKAELQVNDVKEFVFGVIMGMALGMASTAIAAIRNGMPTEEDQVKVRDMVYSKIPQIRERIFG</sequence>
<evidence type="ECO:0000313" key="3">
    <source>
        <dbReference type="Proteomes" id="UP000266745"/>
    </source>
</evidence>
<dbReference type="GeneID" id="24875038"/>
<keyword evidence="3" id="KW-1185">Reference proteome</keyword>
<evidence type="ECO:0000256" key="1">
    <source>
        <dbReference type="SAM" id="Phobius"/>
    </source>
</evidence>
<organism evidence="2 3">
    <name type="scientific">Candidatus Nitrosotenuis cloacae</name>
    <dbReference type="NCBI Taxonomy" id="1603555"/>
    <lineage>
        <taxon>Archaea</taxon>
        <taxon>Nitrososphaerota</taxon>
        <taxon>Candidatus Nitrosotenuis</taxon>
    </lineage>
</organism>
<reference evidence="2 3" key="1">
    <citation type="journal article" date="2016" name="Sci. Rep.">
        <title>A novel ammonia-oxidizing archaeon from wastewater treatment plant: Its enrichment, physiological and genomic characteristics.</title>
        <authorList>
            <person name="Li Y."/>
            <person name="Ding K."/>
            <person name="Wen X."/>
            <person name="Zhang B."/>
            <person name="Shen B."/>
            <person name="Yang Y."/>
        </authorList>
    </citation>
    <scope>NUCLEOTIDE SEQUENCE [LARGE SCALE GENOMIC DNA]</scope>
    <source>
        <strain evidence="2 3">SAT1</strain>
    </source>
</reference>
<evidence type="ECO:0000313" key="2">
    <source>
        <dbReference type="EMBL" id="AJZ75263.1"/>
    </source>
</evidence>
<dbReference type="KEGG" id="tah:SU86_001415"/>
<dbReference type="AlphaFoldDB" id="A0A3G1B5H0"/>